<evidence type="ECO:0008006" key="7">
    <source>
        <dbReference type="Google" id="ProtNLM"/>
    </source>
</evidence>
<sequence>MQICQKAAGVNLNSVQSECSVLLKQLTDATKKVSNSDDEVKEQYSKILQENLETCSVLGERFAEIEKKRSELAIYLCEDANQLSLEELFGTISTFRDLFIKSLKENKMRKEQAAKAEKRKKQLAEEESKRQKGDNGKIIKKGIAPQNDGCIIDHLLADIRKGFSLRKTRPRCDSDNLPTSEKRRDTRSPGSNVKSVDEKAAEALTTSSPAKTPTEDRRGLTGEVNGCLSPSEETQTAPRLNTGQGGTATSPITTPGEEATMDPKHPGCLVPPPDGPRPDKLSALTLDVISPLSPAEAPLQMHLPTNGFSLDSSETSVLSPSTLSDLDLLEVALDSTPSEKLMPEDAADIGSPVKESLPSTDMYVETSVSNVTGSGRVETCPKTQTAGQQKAQVEGTVARNCSQEELITRLPSDPKVSVTALDEGIGGCDVPDGPEPDLPSASEAVATSLKPEPKKQVRLFKRTKQKSNQGNLSILSNKVHVWNARLSVCYKGKSFFILFLIGLTFSLCMGYLFVSNLTNICI</sequence>
<evidence type="ECO:0000259" key="3">
    <source>
        <dbReference type="PROSITE" id="PS51082"/>
    </source>
</evidence>
<dbReference type="Proteomes" id="UP000265200">
    <property type="component" value="Chromosome 22"/>
</dbReference>
<reference evidence="5" key="3">
    <citation type="submission" date="2025-08" db="UniProtKB">
        <authorList>
            <consortium name="Ensembl"/>
        </authorList>
    </citation>
    <scope>IDENTIFICATION</scope>
    <source>
        <strain evidence="5">HSOK</strain>
    </source>
</reference>
<feature type="compositionally biased region" description="Basic and acidic residues" evidence="1">
    <location>
        <begin position="170"/>
        <end position="187"/>
    </location>
</feature>
<dbReference type="GO" id="GO:0003779">
    <property type="term" value="F:actin binding"/>
    <property type="evidence" value="ECO:0007669"/>
    <property type="project" value="InterPro"/>
</dbReference>
<reference evidence="5 6" key="2">
    <citation type="submission" date="2017-04" db="EMBL/GenBank/DDBJ databases">
        <title>CpG methylation of centromeres and impact of large insertions on vertebrate speciation.</title>
        <authorList>
            <person name="Ichikawa K."/>
            <person name="Yoshimura J."/>
            <person name="Morishita S."/>
        </authorList>
    </citation>
    <scope>NUCLEOTIDE SEQUENCE</scope>
    <source>
        <strain evidence="5 6">HSOK</strain>
    </source>
</reference>
<evidence type="ECO:0000256" key="1">
    <source>
        <dbReference type="SAM" id="MobiDB-lite"/>
    </source>
</evidence>
<feature type="domain" description="WH2" evidence="3">
    <location>
        <begin position="153"/>
        <end position="168"/>
    </location>
</feature>
<keyword evidence="2" id="KW-1133">Transmembrane helix</keyword>
<proteinExistence type="predicted"/>
<feature type="domain" description="FH2" evidence="4">
    <location>
        <begin position="1"/>
        <end position="125"/>
    </location>
</feature>
<feature type="compositionally biased region" description="Polar residues" evidence="1">
    <location>
        <begin position="231"/>
        <end position="253"/>
    </location>
</feature>
<evidence type="ECO:0000313" key="5">
    <source>
        <dbReference type="Ensembl" id="ENSORLP00015017430.1"/>
    </source>
</evidence>
<dbReference type="InterPro" id="IPR042201">
    <property type="entry name" value="FH2_Formin_sf"/>
</dbReference>
<feature type="transmembrane region" description="Helical" evidence="2">
    <location>
        <begin position="495"/>
        <end position="514"/>
    </location>
</feature>
<reference key="1">
    <citation type="journal article" date="2007" name="Nature">
        <title>The medaka draft genome and insights into vertebrate genome evolution.</title>
        <authorList>
            <person name="Kasahara M."/>
            <person name="Naruse K."/>
            <person name="Sasaki S."/>
            <person name="Nakatani Y."/>
            <person name="Qu W."/>
            <person name="Ahsan B."/>
            <person name="Yamada T."/>
            <person name="Nagayasu Y."/>
            <person name="Doi K."/>
            <person name="Kasai Y."/>
            <person name="Jindo T."/>
            <person name="Kobayashi D."/>
            <person name="Shimada A."/>
            <person name="Toyoda A."/>
            <person name="Kuroki Y."/>
            <person name="Fujiyama A."/>
            <person name="Sasaki T."/>
            <person name="Shimizu A."/>
            <person name="Asakawa S."/>
            <person name="Shimizu N."/>
            <person name="Hashimoto S."/>
            <person name="Yang J."/>
            <person name="Lee Y."/>
            <person name="Matsushima K."/>
            <person name="Sugano S."/>
            <person name="Sakaizumi M."/>
            <person name="Narita T."/>
            <person name="Ohishi K."/>
            <person name="Haga S."/>
            <person name="Ohta F."/>
            <person name="Nomoto H."/>
            <person name="Nogata K."/>
            <person name="Morishita T."/>
            <person name="Endo T."/>
            <person name="Shin-I T."/>
            <person name="Takeda H."/>
            <person name="Morishita S."/>
            <person name="Kohara Y."/>
        </authorList>
    </citation>
    <scope>NUCLEOTIDE SEQUENCE [LARGE SCALE GENOMIC DNA]</scope>
    <source>
        <strain>Hd-rR</strain>
    </source>
</reference>
<dbReference type="SUPFAM" id="SSF101447">
    <property type="entry name" value="Formin homology 2 domain (FH2 domain)"/>
    <property type="match status" value="1"/>
</dbReference>
<dbReference type="Gene3D" id="1.20.58.2220">
    <property type="entry name" value="Formin, FH2 domain"/>
    <property type="match status" value="1"/>
</dbReference>
<evidence type="ECO:0000256" key="2">
    <source>
        <dbReference type="SAM" id="Phobius"/>
    </source>
</evidence>
<name>A0A3P9IC19_ORYLA</name>
<accession>A0A3P9IC19</accession>
<reference evidence="5" key="4">
    <citation type="submission" date="2025-09" db="UniProtKB">
        <authorList>
            <consortium name="Ensembl"/>
        </authorList>
    </citation>
    <scope>IDENTIFICATION</scope>
    <source>
        <strain evidence="5">HSOK</strain>
    </source>
</reference>
<feature type="compositionally biased region" description="Basic and acidic residues" evidence="1">
    <location>
        <begin position="119"/>
        <end position="137"/>
    </location>
</feature>
<dbReference type="PANTHER" id="PTHR46345">
    <property type="entry name" value="INVERTED FORMIN-2"/>
    <property type="match status" value="1"/>
</dbReference>
<dbReference type="Ensembl" id="ENSORLT00015025889.1">
    <property type="protein sequence ID" value="ENSORLP00015017430.1"/>
    <property type="gene ID" value="ENSORLG00015000789.1"/>
</dbReference>
<dbReference type="PROSITE" id="PS51082">
    <property type="entry name" value="WH2"/>
    <property type="match status" value="1"/>
</dbReference>
<dbReference type="PROSITE" id="PS51444">
    <property type="entry name" value="FH2"/>
    <property type="match status" value="1"/>
</dbReference>
<keyword evidence="2" id="KW-0812">Transmembrane</keyword>
<dbReference type="InterPro" id="IPR003124">
    <property type="entry name" value="WH2_dom"/>
</dbReference>
<feature type="region of interest" description="Disordered" evidence="1">
    <location>
        <begin position="119"/>
        <end position="140"/>
    </location>
</feature>
<dbReference type="AlphaFoldDB" id="A0A3P9IC19"/>
<keyword evidence="2" id="KW-0472">Membrane</keyword>
<dbReference type="InterPro" id="IPR015425">
    <property type="entry name" value="FH2_Formin"/>
</dbReference>
<dbReference type="PANTHER" id="PTHR46345:SF5">
    <property type="entry name" value="INVERTED FORMIN-2"/>
    <property type="match status" value="1"/>
</dbReference>
<evidence type="ECO:0000313" key="6">
    <source>
        <dbReference type="Proteomes" id="UP000265200"/>
    </source>
</evidence>
<organism evidence="5 6">
    <name type="scientific">Oryzias latipes</name>
    <name type="common">Japanese rice fish</name>
    <name type="synonym">Japanese killifish</name>
    <dbReference type="NCBI Taxonomy" id="8090"/>
    <lineage>
        <taxon>Eukaryota</taxon>
        <taxon>Metazoa</taxon>
        <taxon>Chordata</taxon>
        <taxon>Craniata</taxon>
        <taxon>Vertebrata</taxon>
        <taxon>Euteleostomi</taxon>
        <taxon>Actinopterygii</taxon>
        <taxon>Neopterygii</taxon>
        <taxon>Teleostei</taxon>
        <taxon>Neoteleostei</taxon>
        <taxon>Acanthomorphata</taxon>
        <taxon>Ovalentaria</taxon>
        <taxon>Atherinomorphae</taxon>
        <taxon>Beloniformes</taxon>
        <taxon>Adrianichthyidae</taxon>
        <taxon>Oryziinae</taxon>
        <taxon>Oryzias</taxon>
    </lineage>
</organism>
<evidence type="ECO:0000259" key="4">
    <source>
        <dbReference type="PROSITE" id="PS51444"/>
    </source>
</evidence>
<feature type="region of interest" description="Disordered" evidence="1">
    <location>
        <begin position="168"/>
        <end position="266"/>
    </location>
</feature>
<protein>
    <recommendedName>
        <fullName evidence="7">FH2 domain-containing protein</fullName>
    </recommendedName>
</protein>